<feature type="binding site" evidence="18">
    <location>
        <position position="359"/>
    </location>
    <ligand>
        <name>Zn(2+)</name>
        <dbReference type="ChEBI" id="CHEBI:29105"/>
        <note>catalytic</note>
    </ligand>
</feature>
<keyword evidence="14" id="KW-1015">Disulfide bond</keyword>
<dbReference type="FunFam" id="2.60.40.1910:FF:000008">
    <property type="entry name" value="Aminopeptidase"/>
    <property type="match status" value="1"/>
</dbReference>
<evidence type="ECO:0000256" key="9">
    <source>
        <dbReference type="ARBA" id="ARBA00022729"/>
    </source>
</evidence>
<dbReference type="InterPro" id="IPR045357">
    <property type="entry name" value="Aminopeptidase_N-like_N"/>
</dbReference>
<evidence type="ECO:0000256" key="15">
    <source>
        <dbReference type="ARBA" id="ARBA00023180"/>
    </source>
</evidence>
<name>A0A9P0GRN0_9CUCU</name>
<dbReference type="FunFam" id="1.25.50.20:FF:000001">
    <property type="entry name" value="Aminopeptidase"/>
    <property type="match status" value="1"/>
</dbReference>
<feature type="active site" description="Proton acceptor" evidence="17">
    <location>
        <position position="337"/>
    </location>
</feature>
<evidence type="ECO:0000256" key="12">
    <source>
        <dbReference type="ARBA" id="ARBA00023049"/>
    </source>
</evidence>
<dbReference type="GO" id="GO:0070006">
    <property type="term" value="F:metalloaminopeptidase activity"/>
    <property type="evidence" value="ECO:0007669"/>
    <property type="project" value="TreeGrafter"/>
</dbReference>
<evidence type="ECO:0000256" key="20">
    <source>
        <dbReference type="RuleBase" id="RU364040"/>
    </source>
</evidence>
<comment type="catalytic activity">
    <reaction evidence="1">
        <text>Release of an N-terminal amino acid, Xaa-|-Yaa- from a peptide, amide or arylamide. Xaa is preferably Ala, but may be most amino acids including Pro (slow action). When a terminal hydrophobic residue is followed by a prolyl residue, the two may be released as an intact Xaa-Pro dipeptide.</text>
        <dbReference type="EC" id="3.4.11.2"/>
    </reaction>
</comment>
<evidence type="ECO:0000256" key="10">
    <source>
        <dbReference type="ARBA" id="ARBA00022801"/>
    </source>
</evidence>
<dbReference type="GO" id="GO:0005886">
    <property type="term" value="C:plasma membrane"/>
    <property type="evidence" value="ECO:0007669"/>
    <property type="project" value="UniProtKB-SubCell"/>
</dbReference>
<dbReference type="Pfam" id="PF11838">
    <property type="entry name" value="ERAP1_C"/>
    <property type="match status" value="1"/>
</dbReference>
<dbReference type="GO" id="GO:0098552">
    <property type="term" value="C:side of membrane"/>
    <property type="evidence" value="ECO:0007669"/>
    <property type="project" value="UniProtKB-KW"/>
</dbReference>
<evidence type="ECO:0000256" key="19">
    <source>
        <dbReference type="PIRSR" id="PIRSR634016-4"/>
    </source>
</evidence>
<dbReference type="GO" id="GO:0006508">
    <property type="term" value="P:proteolysis"/>
    <property type="evidence" value="ECO:0007669"/>
    <property type="project" value="UniProtKB-KW"/>
</dbReference>
<dbReference type="InterPro" id="IPR014782">
    <property type="entry name" value="Peptidase_M1_dom"/>
</dbReference>
<gene>
    <name evidence="24" type="ORF">CEUTPL_LOCUS12821</name>
</gene>
<dbReference type="InterPro" id="IPR050344">
    <property type="entry name" value="Peptidase_M1_aminopeptidases"/>
</dbReference>
<dbReference type="Pfam" id="PF17900">
    <property type="entry name" value="Peptidase_M1_N"/>
    <property type="match status" value="1"/>
</dbReference>
<dbReference type="EC" id="3.4.11.-" evidence="20"/>
<dbReference type="OrthoDB" id="10031169at2759"/>
<dbReference type="GO" id="GO:0008270">
    <property type="term" value="F:zinc ion binding"/>
    <property type="evidence" value="ECO:0007669"/>
    <property type="project" value="UniProtKB-UniRule"/>
</dbReference>
<dbReference type="PRINTS" id="PR00756">
    <property type="entry name" value="ALADIPTASE"/>
</dbReference>
<dbReference type="InterPro" id="IPR027268">
    <property type="entry name" value="Peptidase_M4/M1_CTD_sf"/>
</dbReference>
<evidence type="ECO:0000313" key="25">
    <source>
        <dbReference type="Proteomes" id="UP001152799"/>
    </source>
</evidence>
<dbReference type="FunFam" id="1.10.390.10:FF:000013">
    <property type="entry name" value="Aminopeptidase N"/>
    <property type="match status" value="1"/>
</dbReference>
<dbReference type="GO" id="GO:0042277">
    <property type="term" value="F:peptide binding"/>
    <property type="evidence" value="ECO:0007669"/>
    <property type="project" value="TreeGrafter"/>
</dbReference>
<feature type="binding site" evidence="18">
    <location>
        <position position="340"/>
    </location>
    <ligand>
        <name>Zn(2+)</name>
        <dbReference type="ChEBI" id="CHEBI:29105"/>
        <note>catalytic</note>
    </ligand>
</feature>
<evidence type="ECO:0000256" key="14">
    <source>
        <dbReference type="ARBA" id="ARBA00023157"/>
    </source>
</evidence>
<dbReference type="AlphaFoldDB" id="A0A9P0GRN0"/>
<keyword evidence="16" id="KW-0449">Lipoprotein</keyword>
<dbReference type="Proteomes" id="UP001152799">
    <property type="component" value="Chromosome 8"/>
</dbReference>
<dbReference type="EMBL" id="OU892284">
    <property type="protein sequence ID" value="CAH1134417.1"/>
    <property type="molecule type" value="Genomic_DNA"/>
</dbReference>
<sequence length="943" mass="104237">MKDSNMKQVQLLTVPVLLTILSTAFSYRLPTIYSPSLYTIHLVVPPEVFTTENATSYTGNVSIAFTTSENVSQVVLHASAEFVNITSCNLVDGSGTSAATNISRNSTTDLVNVTFDATLAAGNGYTLELVFTGKLSTKDMYGFYKSSYQEGNATSYLVTTQMEPMHARRAFPCFDEPQYKANFSISLTYPSGLSALGNMAGTDTNNTTTNTTTTVFNTTPSMPTYLVAFIISDFTCTSGNDIEGTLPYQVCSRNETSDTRGLAVEVAPLSIDHLNTYLGLNYSENMEKLDQVAIPDFSAGAMENWGLITYRERGLLFDENETSNAYQQYIASVISHELAHQWFGNLVTCKWWSEIFLNEGFATFFEYFITHEIYPQFEMDNQFVLKTLQYIFEEDSSSTEALRNHASSQSEITARFGGITYDKGGSVLRMVQHILGTDDWIAKLNVYLNTFAHSSAEPEDLWRILGTNLTDLPADNLTVIMENWIDTPGYPVVHASLNQTQLTLTQERFVLSNKTSKNNTWYVPLTYTTSENTSHFQNTTPVAWLTPNSSLNLTVSSNLSWIVLNNLQTGYYRVNYDSNLWLKLATALQQTNFSGIPEINRAQIVNDAFNLARAGHITYTQLFNIVAFLSQETSYTVWYPAFSGFSYLLKRIGINSTLGAAISEHVLNLTSTVVASVPITSTNSSNHIYTLNQVQAQSWACKLGSSNCTSEAVRLFEAFKNTSTRPDKNLRSIVYCYGLKYSSDVSSDWATLWNAYLSTSLSTEQVTILSALGCSENETILNSYLSKTLSGDSGIRSQDYALVFAAVYSSSTAGVSIALDFLDNNYDHIIARYTSLNGVGNIIKGIAEQITTSEQLAKLENLIKGGKLNSTVLELANAALSSAHNNEQWVDTHKSSLYTYYGLPDDSNSNATTLAPSTTTQSGAFKSSLTLGLVFLWVLLKMF</sequence>
<protein>
    <recommendedName>
        <fullName evidence="20">Aminopeptidase</fullName>
        <ecNumber evidence="20">3.4.11.-</ecNumber>
    </recommendedName>
</protein>
<keyword evidence="15" id="KW-0325">Glycoprotein</keyword>
<keyword evidence="5" id="KW-1003">Cell membrane</keyword>
<dbReference type="GO" id="GO:0005737">
    <property type="term" value="C:cytoplasm"/>
    <property type="evidence" value="ECO:0007669"/>
    <property type="project" value="TreeGrafter"/>
</dbReference>
<keyword evidence="11 18" id="KW-0862">Zinc</keyword>
<dbReference type="Pfam" id="PF01433">
    <property type="entry name" value="Peptidase_M1"/>
    <property type="match status" value="1"/>
</dbReference>
<evidence type="ECO:0000256" key="16">
    <source>
        <dbReference type="ARBA" id="ARBA00023288"/>
    </source>
</evidence>
<evidence type="ECO:0000256" key="5">
    <source>
        <dbReference type="ARBA" id="ARBA00022475"/>
    </source>
</evidence>
<feature type="site" description="Transition state stabilizer" evidence="19">
    <location>
        <position position="421"/>
    </location>
</feature>
<dbReference type="PANTHER" id="PTHR11533:SF301">
    <property type="entry name" value="AMINOPEPTIDASE"/>
    <property type="match status" value="1"/>
</dbReference>
<feature type="domain" description="Aminopeptidase N-like N-terminal" evidence="23">
    <location>
        <begin position="35"/>
        <end position="226"/>
    </location>
</feature>
<feature type="binding site" evidence="18">
    <location>
        <position position="336"/>
    </location>
    <ligand>
        <name>Zn(2+)</name>
        <dbReference type="ChEBI" id="CHEBI:29105"/>
        <note>catalytic</note>
    </ligand>
</feature>
<dbReference type="CDD" id="cd09601">
    <property type="entry name" value="M1_APN-Q_like"/>
    <property type="match status" value="1"/>
</dbReference>
<evidence type="ECO:0000256" key="11">
    <source>
        <dbReference type="ARBA" id="ARBA00022833"/>
    </source>
</evidence>
<keyword evidence="9" id="KW-0732">Signal</keyword>
<evidence type="ECO:0000256" key="4">
    <source>
        <dbReference type="ARBA" id="ARBA00022438"/>
    </source>
</evidence>
<evidence type="ECO:0000256" key="8">
    <source>
        <dbReference type="ARBA" id="ARBA00022723"/>
    </source>
</evidence>
<evidence type="ECO:0000256" key="17">
    <source>
        <dbReference type="PIRSR" id="PIRSR634016-1"/>
    </source>
</evidence>
<evidence type="ECO:0000313" key="24">
    <source>
        <dbReference type="EMBL" id="CAH1134417.1"/>
    </source>
</evidence>
<evidence type="ECO:0000256" key="13">
    <source>
        <dbReference type="ARBA" id="ARBA00023136"/>
    </source>
</evidence>
<evidence type="ECO:0000259" key="22">
    <source>
        <dbReference type="Pfam" id="PF11838"/>
    </source>
</evidence>
<keyword evidence="8 18" id="KW-0479">Metal-binding</keyword>
<proteinExistence type="inferred from homology"/>
<evidence type="ECO:0000256" key="1">
    <source>
        <dbReference type="ARBA" id="ARBA00000098"/>
    </source>
</evidence>
<dbReference type="GO" id="GO:0005615">
    <property type="term" value="C:extracellular space"/>
    <property type="evidence" value="ECO:0007669"/>
    <property type="project" value="TreeGrafter"/>
</dbReference>
<evidence type="ECO:0000259" key="21">
    <source>
        <dbReference type="Pfam" id="PF01433"/>
    </source>
</evidence>
<keyword evidence="12 20" id="KW-0482">Metalloprotease</keyword>
<reference evidence="24" key="1">
    <citation type="submission" date="2022-01" db="EMBL/GenBank/DDBJ databases">
        <authorList>
            <person name="King R."/>
        </authorList>
    </citation>
    <scope>NUCLEOTIDE SEQUENCE</scope>
</reference>
<keyword evidence="13" id="KW-0472">Membrane</keyword>
<dbReference type="Gene3D" id="2.60.40.1730">
    <property type="entry name" value="tricorn interacting facor f3 domain"/>
    <property type="match status" value="1"/>
</dbReference>
<keyword evidence="4 20" id="KW-0031">Aminopeptidase</keyword>
<feature type="domain" description="Peptidase M1 membrane alanine aminopeptidase" evidence="21">
    <location>
        <begin position="263"/>
        <end position="484"/>
    </location>
</feature>
<dbReference type="Gene3D" id="1.25.50.20">
    <property type="match status" value="1"/>
</dbReference>
<accession>A0A9P0GRN0</accession>
<evidence type="ECO:0000256" key="7">
    <source>
        <dbReference type="ARBA" id="ARBA00022670"/>
    </source>
</evidence>
<keyword evidence="25" id="KW-1185">Reference proteome</keyword>
<dbReference type="GO" id="GO:0016285">
    <property type="term" value="F:alanyl aminopeptidase activity"/>
    <property type="evidence" value="ECO:0007669"/>
    <property type="project" value="UniProtKB-EC"/>
</dbReference>
<comment type="subcellular location">
    <subcellularLocation>
        <location evidence="2">Cell membrane</location>
        <topology evidence="2">Lipid-anchor</topology>
        <topology evidence="2">GPI-anchor</topology>
    </subcellularLocation>
</comment>
<evidence type="ECO:0000259" key="23">
    <source>
        <dbReference type="Pfam" id="PF17900"/>
    </source>
</evidence>
<evidence type="ECO:0000256" key="6">
    <source>
        <dbReference type="ARBA" id="ARBA00022622"/>
    </source>
</evidence>
<dbReference type="SUPFAM" id="SSF63737">
    <property type="entry name" value="Leukotriene A4 hydrolase N-terminal domain"/>
    <property type="match status" value="1"/>
</dbReference>
<keyword evidence="7 20" id="KW-0645">Protease</keyword>
<comment type="cofactor">
    <cofactor evidence="18 20">
        <name>Zn(2+)</name>
        <dbReference type="ChEBI" id="CHEBI:29105"/>
    </cofactor>
    <text evidence="18 20">Binds 1 zinc ion per subunit.</text>
</comment>
<organism evidence="24 25">
    <name type="scientific">Ceutorhynchus assimilis</name>
    <name type="common">cabbage seed weevil</name>
    <dbReference type="NCBI Taxonomy" id="467358"/>
    <lineage>
        <taxon>Eukaryota</taxon>
        <taxon>Metazoa</taxon>
        <taxon>Ecdysozoa</taxon>
        <taxon>Arthropoda</taxon>
        <taxon>Hexapoda</taxon>
        <taxon>Insecta</taxon>
        <taxon>Pterygota</taxon>
        <taxon>Neoptera</taxon>
        <taxon>Endopterygota</taxon>
        <taxon>Coleoptera</taxon>
        <taxon>Polyphaga</taxon>
        <taxon>Cucujiformia</taxon>
        <taxon>Curculionidae</taxon>
        <taxon>Ceutorhynchinae</taxon>
        <taxon>Ceutorhynchus</taxon>
    </lineage>
</organism>
<dbReference type="InterPro" id="IPR034016">
    <property type="entry name" value="M1_APN-typ"/>
</dbReference>
<dbReference type="PANTHER" id="PTHR11533">
    <property type="entry name" value="PROTEASE M1 ZINC METALLOPROTEASE"/>
    <property type="match status" value="1"/>
</dbReference>
<dbReference type="GO" id="GO:0043171">
    <property type="term" value="P:peptide catabolic process"/>
    <property type="evidence" value="ECO:0007669"/>
    <property type="project" value="TreeGrafter"/>
</dbReference>
<dbReference type="Gene3D" id="2.60.40.1910">
    <property type="match status" value="1"/>
</dbReference>
<dbReference type="InterPro" id="IPR042097">
    <property type="entry name" value="Aminopeptidase_N-like_N_sf"/>
</dbReference>
<dbReference type="Gene3D" id="1.10.390.10">
    <property type="entry name" value="Neutral Protease Domain 2"/>
    <property type="match status" value="1"/>
</dbReference>
<keyword evidence="10 20" id="KW-0378">Hydrolase</keyword>
<evidence type="ECO:0000256" key="2">
    <source>
        <dbReference type="ARBA" id="ARBA00004609"/>
    </source>
</evidence>
<evidence type="ECO:0000256" key="3">
    <source>
        <dbReference type="ARBA" id="ARBA00010136"/>
    </source>
</evidence>
<dbReference type="InterPro" id="IPR024571">
    <property type="entry name" value="ERAP1-like_C_dom"/>
</dbReference>
<keyword evidence="6" id="KW-0336">GPI-anchor</keyword>
<comment type="similarity">
    <text evidence="3 20">Belongs to the peptidase M1 family.</text>
</comment>
<dbReference type="SUPFAM" id="SSF55486">
    <property type="entry name" value="Metalloproteases ('zincins'), catalytic domain"/>
    <property type="match status" value="1"/>
</dbReference>
<feature type="domain" description="ERAP1-like C-terminal" evidence="22">
    <location>
        <begin position="561"/>
        <end position="865"/>
    </location>
</feature>
<evidence type="ECO:0000256" key="18">
    <source>
        <dbReference type="PIRSR" id="PIRSR634016-3"/>
    </source>
</evidence>
<dbReference type="InterPro" id="IPR001930">
    <property type="entry name" value="Peptidase_M1"/>
</dbReference>